<dbReference type="Pfam" id="PF02028">
    <property type="entry name" value="BCCT"/>
    <property type="match status" value="1"/>
</dbReference>
<feature type="transmembrane region" description="Helical" evidence="7">
    <location>
        <begin position="477"/>
        <end position="494"/>
    </location>
</feature>
<feature type="transmembrane region" description="Helical" evidence="7">
    <location>
        <begin position="7"/>
        <end position="25"/>
    </location>
</feature>
<keyword evidence="3" id="KW-1003">Cell membrane</keyword>
<evidence type="ECO:0000256" key="4">
    <source>
        <dbReference type="ARBA" id="ARBA00022692"/>
    </source>
</evidence>
<dbReference type="Proteomes" id="UP001589836">
    <property type="component" value="Unassembled WGS sequence"/>
</dbReference>
<feature type="transmembrane region" description="Helical" evidence="7">
    <location>
        <begin position="193"/>
        <end position="215"/>
    </location>
</feature>
<sequence length="526" mass="57283">MPNLRHAVFWPPFLLLIGAAILSLTRKDIFVQVTTNANDWVINHLGWLFSISGLLMVFGCIAVYFSPLGNIRIGGREAKPSLGIVSWFAIALTTTIATLTFWSLVEPIYHLSQPPASLGIEPGSPEAAMFSLSTLYLHWTITPYAIYTVPAIVFAFAYYNMKLPYSLSSPLVPVLGRKVVDGKMGTVVDSVSLYTLATGMAASMGTSILNLSGGINYITGIESTPMMWAIVAAVVMITFVISSSTGLMKGIRFLSNINIRVFVIITIFVFIVGPTSYILNASTEAFGNFLSSFFEKSLFTGEINSDPWPGAWTTFYWASWFAWALIISLFLGRIAFGYKVKTVILVNFVLPAIFGAVWISVFGGSALFLDVNGGELSALLANNGPETVLYGVFAGLPWAQIIIPFFIFIVFVTFVTACDSNNAAMSGISSHGISPENPEPSTLIKVVWGVTVSIISWTMISFANIDGVKMLNNLGGVPALLLELIVFGSLMKIARNPWKYDATMSQDDSHWEVDSPTADEPNKFSM</sequence>
<reference evidence="8 9" key="1">
    <citation type="submission" date="2024-09" db="EMBL/GenBank/DDBJ databases">
        <authorList>
            <person name="Sun Q."/>
            <person name="Mori K."/>
        </authorList>
    </citation>
    <scope>NUCLEOTIDE SEQUENCE [LARGE SCALE GENOMIC DNA]</scope>
    <source>
        <strain evidence="8 9">NCAIM B.02529</strain>
    </source>
</reference>
<keyword evidence="4 7" id="KW-0812">Transmembrane</keyword>
<evidence type="ECO:0000256" key="3">
    <source>
        <dbReference type="ARBA" id="ARBA00022475"/>
    </source>
</evidence>
<keyword evidence="5 7" id="KW-1133">Transmembrane helix</keyword>
<feature type="transmembrane region" description="Helical" evidence="7">
    <location>
        <begin position="259"/>
        <end position="279"/>
    </location>
</feature>
<feature type="transmembrane region" description="Helical" evidence="7">
    <location>
        <begin position="45"/>
        <end position="65"/>
    </location>
</feature>
<keyword evidence="6 7" id="KW-0472">Membrane</keyword>
<evidence type="ECO:0000256" key="5">
    <source>
        <dbReference type="ARBA" id="ARBA00022989"/>
    </source>
</evidence>
<feature type="transmembrane region" description="Helical" evidence="7">
    <location>
        <begin position="343"/>
        <end position="368"/>
    </location>
</feature>
<gene>
    <name evidence="8" type="ORF">ACFFGV_16495</name>
</gene>
<name>A0ABV6LS89_9BACI</name>
<dbReference type="PANTHER" id="PTHR30047">
    <property type="entry name" value="HIGH-AFFINITY CHOLINE TRANSPORT PROTEIN-RELATED"/>
    <property type="match status" value="1"/>
</dbReference>
<organism evidence="8 9">
    <name type="scientific">Pontibacillus salicampi</name>
    <dbReference type="NCBI Taxonomy" id="1449801"/>
    <lineage>
        <taxon>Bacteria</taxon>
        <taxon>Bacillati</taxon>
        <taxon>Bacillota</taxon>
        <taxon>Bacilli</taxon>
        <taxon>Bacillales</taxon>
        <taxon>Bacillaceae</taxon>
        <taxon>Pontibacillus</taxon>
    </lineage>
</organism>
<evidence type="ECO:0000313" key="9">
    <source>
        <dbReference type="Proteomes" id="UP001589836"/>
    </source>
</evidence>
<evidence type="ECO:0000256" key="6">
    <source>
        <dbReference type="ARBA" id="ARBA00023136"/>
    </source>
</evidence>
<feature type="transmembrane region" description="Helical" evidence="7">
    <location>
        <begin position="446"/>
        <end position="465"/>
    </location>
</feature>
<dbReference type="InterPro" id="IPR000060">
    <property type="entry name" value="BCCT_transptr"/>
</dbReference>
<keyword evidence="2" id="KW-0813">Transport</keyword>
<accession>A0ABV6LS89</accession>
<keyword evidence="9" id="KW-1185">Reference proteome</keyword>
<comment type="caution">
    <text evidence="8">The sequence shown here is derived from an EMBL/GenBank/DDBJ whole genome shotgun (WGS) entry which is preliminary data.</text>
</comment>
<evidence type="ECO:0000256" key="7">
    <source>
        <dbReference type="SAM" id="Phobius"/>
    </source>
</evidence>
<feature type="transmembrane region" description="Helical" evidence="7">
    <location>
        <begin position="388"/>
        <end position="415"/>
    </location>
</feature>
<proteinExistence type="predicted"/>
<feature type="transmembrane region" description="Helical" evidence="7">
    <location>
        <begin position="227"/>
        <end position="247"/>
    </location>
</feature>
<evidence type="ECO:0000256" key="1">
    <source>
        <dbReference type="ARBA" id="ARBA00004651"/>
    </source>
</evidence>
<evidence type="ECO:0000313" key="8">
    <source>
        <dbReference type="EMBL" id="MFC0525182.1"/>
    </source>
</evidence>
<feature type="transmembrane region" description="Helical" evidence="7">
    <location>
        <begin position="315"/>
        <end position="336"/>
    </location>
</feature>
<feature type="transmembrane region" description="Helical" evidence="7">
    <location>
        <begin position="85"/>
        <end position="105"/>
    </location>
</feature>
<dbReference type="PANTHER" id="PTHR30047:SF11">
    <property type="entry name" value="L-CARNITINE_GAMMA-BUTYROBETAINE ANTIPORTER"/>
    <property type="match status" value="1"/>
</dbReference>
<comment type="subcellular location">
    <subcellularLocation>
        <location evidence="1">Cell membrane</location>
        <topology evidence="1">Multi-pass membrane protein</topology>
    </subcellularLocation>
</comment>
<evidence type="ECO:0000256" key="2">
    <source>
        <dbReference type="ARBA" id="ARBA00022448"/>
    </source>
</evidence>
<protein>
    <submittedName>
        <fullName evidence="8">BCCT family transporter</fullName>
    </submittedName>
</protein>
<dbReference type="EMBL" id="JBHLTP010000013">
    <property type="protein sequence ID" value="MFC0525182.1"/>
    <property type="molecule type" value="Genomic_DNA"/>
</dbReference>
<dbReference type="RefSeq" id="WP_377350125.1">
    <property type="nucleotide sequence ID" value="NZ_JBHLTP010000013.1"/>
</dbReference>
<feature type="transmembrane region" description="Helical" evidence="7">
    <location>
        <begin position="136"/>
        <end position="159"/>
    </location>
</feature>